<name>A0A6N4QJE2_9LEPT</name>
<evidence type="ECO:0008006" key="3">
    <source>
        <dbReference type="Google" id="ProtNLM"/>
    </source>
</evidence>
<dbReference type="AlphaFoldDB" id="A0A6N4QJE2"/>
<proteinExistence type="predicted"/>
<dbReference type="RefSeq" id="WP_135571018.1">
    <property type="nucleotide sequence ID" value="NZ_RQGK01000027.1"/>
</dbReference>
<accession>A0A6N4QJE2</accession>
<sequence>MSEVEFSKTGIVQKPCQRCGKIFGCGAAANFCECFSVKLSPEVRARLKKEYDDCLCVACLEELNRTT</sequence>
<protein>
    <recommendedName>
        <fullName evidence="3">Cysteine-rich CWC family protein</fullName>
    </recommendedName>
</protein>
<comment type="caution">
    <text evidence="1">The sequence shown here is derived from an EMBL/GenBank/DDBJ whole genome shotgun (WGS) entry which is preliminary data.</text>
</comment>
<reference evidence="1 2" key="1">
    <citation type="journal article" date="2019" name="PLoS Negl. Trop. Dis.">
        <title>Revisiting the worldwide diversity of Leptospira species in the environment.</title>
        <authorList>
            <person name="Vincent A.T."/>
            <person name="Schiettekatte O."/>
            <person name="Bourhy P."/>
            <person name="Veyrier F.J."/>
            <person name="Picardeau M."/>
        </authorList>
    </citation>
    <scope>NUCLEOTIDE SEQUENCE [LARGE SCALE GENOMIC DNA]</scope>
    <source>
        <strain evidence="1 2">201702445</strain>
    </source>
</reference>
<evidence type="ECO:0000313" key="2">
    <source>
        <dbReference type="Proteomes" id="UP000297613"/>
    </source>
</evidence>
<evidence type="ECO:0000313" key="1">
    <source>
        <dbReference type="EMBL" id="TGL85933.1"/>
    </source>
</evidence>
<dbReference type="InterPro" id="IPR032720">
    <property type="entry name" value="Cys_rich_CWC"/>
</dbReference>
<gene>
    <name evidence="1" type="ORF">EHQ83_06760</name>
</gene>
<dbReference type="EMBL" id="RQGM01000024">
    <property type="protein sequence ID" value="TGL85933.1"/>
    <property type="molecule type" value="Genomic_DNA"/>
</dbReference>
<organism evidence="1 2">
    <name type="scientific">Leptospira yasudae</name>
    <dbReference type="NCBI Taxonomy" id="2202201"/>
    <lineage>
        <taxon>Bacteria</taxon>
        <taxon>Pseudomonadati</taxon>
        <taxon>Spirochaetota</taxon>
        <taxon>Spirochaetia</taxon>
        <taxon>Leptospirales</taxon>
        <taxon>Leptospiraceae</taxon>
        <taxon>Leptospira</taxon>
    </lineage>
</organism>
<dbReference type="Proteomes" id="UP000297613">
    <property type="component" value="Unassembled WGS sequence"/>
</dbReference>
<dbReference type="Pfam" id="PF14375">
    <property type="entry name" value="Cys_rich_CWC"/>
    <property type="match status" value="1"/>
</dbReference>